<organism evidence="2 3">
    <name type="scientific">Zea mays</name>
    <name type="common">Maize</name>
    <dbReference type="NCBI Taxonomy" id="4577"/>
    <lineage>
        <taxon>Eukaryota</taxon>
        <taxon>Viridiplantae</taxon>
        <taxon>Streptophyta</taxon>
        <taxon>Embryophyta</taxon>
        <taxon>Tracheophyta</taxon>
        <taxon>Spermatophyta</taxon>
        <taxon>Magnoliopsida</taxon>
        <taxon>Liliopsida</taxon>
        <taxon>Poales</taxon>
        <taxon>Poaceae</taxon>
        <taxon>PACMAD clade</taxon>
        <taxon>Panicoideae</taxon>
        <taxon>Andropogonodae</taxon>
        <taxon>Andropogoneae</taxon>
        <taxon>Tripsacinae</taxon>
        <taxon>Zea</taxon>
    </lineage>
</organism>
<accession>A0A804LER9</accession>
<dbReference type="EnsemblPlants" id="Zm00001eb006130_T001">
    <property type="protein sequence ID" value="Zm00001eb006130_P001"/>
    <property type="gene ID" value="Zm00001eb006130"/>
</dbReference>
<keyword evidence="3" id="KW-1185">Reference proteome</keyword>
<dbReference type="Gramene" id="Zm00001eb006130_T001">
    <property type="protein sequence ID" value="Zm00001eb006130_P001"/>
    <property type="gene ID" value="Zm00001eb006130"/>
</dbReference>
<reference evidence="3" key="1">
    <citation type="submission" date="2015-12" db="EMBL/GenBank/DDBJ databases">
        <title>Update maize B73 reference genome by single molecule sequencing technologies.</title>
        <authorList>
            <consortium name="Maize Genome Sequencing Project"/>
            <person name="Ware D."/>
        </authorList>
    </citation>
    <scope>NUCLEOTIDE SEQUENCE [LARGE SCALE GENOMIC DNA]</scope>
    <source>
        <strain evidence="3">cv. B73</strain>
    </source>
</reference>
<evidence type="ECO:0000313" key="2">
    <source>
        <dbReference type="EnsemblPlants" id="Zm00001eb006130_P001"/>
    </source>
</evidence>
<dbReference type="InParanoid" id="A0A804LER9"/>
<proteinExistence type="predicted"/>
<feature type="region of interest" description="Disordered" evidence="1">
    <location>
        <begin position="91"/>
        <end position="127"/>
    </location>
</feature>
<feature type="region of interest" description="Disordered" evidence="1">
    <location>
        <begin position="47"/>
        <end position="68"/>
    </location>
</feature>
<dbReference type="Proteomes" id="UP000007305">
    <property type="component" value="Chromosome 1"/>
</dbReference>
<evidence type="ECO:0000256" key="1">
    <source>
        <dbReference type="SAM" id="MobiDB-lite"/>
    </source>
</evidence>
<name>A0A804LER9_MAIZE</name>
<reference evidence="2" key="2">
    <citation type="submission" date="2019-07" db="EMBL/GenBank/DDBJ databases">
        <authorList>
            <person name="Seetharam A."/>
            <person name="Woodhouse M."/>
            <person name="Cannon E."/>
        </authorList>
    </citation>
    <scope>NUCLEOTIDE SEQUENCE [LARGE SCALE GENOMIC DNA]</scope>
    <source>
        <strain evidence="2">cv. B73</strain>
    </source>
</reference>
<sequence>MTGRPQRAAAATVKPPARTRRLGGAAAGCGLGRGSVHTLVGRGAVRWAARGRGTEPGRGRRSGGPRGRTLIPIRLSISSSSFALPAPITDIPFNHGGGGSSRRCGAPAVPEGAGHTDDARCRRPPRH</sequence>
<dbReference type="AlphaFoldDB" id="A0A804LER9"/>
<protein>
    <submittedName>
        <fullName evidence="2">Uncharacterized protein</fullName>
    </submittedName>
</protein>
<evidence type="ECO:0000313" key="3">
    <source>
        <dbReference type="Proteomes" id="UP000007305"/>
    </source>
</evidence>
<reference evidence="2" key="3">
    <citation type="submission" date="2021-05" db="UniProtKB">
        <authorList>
            <consortium name="EnsemblPlants"/>
        </authorList>
    </citation>
    <scope>IDENTIFICATION</scope>
    <source>
        <strain evidence="2">cv. B73</strain>
    </source>
</reference>